<dbReference type="RefSeq" id="WP_078982738.1">
    <property type="nucleotide sequence ID" value="NZ_MWQN01000006.1"/>
</dbReference>
<keyword evidence="2" id="KW-1185">Reference proteome</keyword>
<gene>
    <name evidence="1" type="ORF">B4N89_46285</name>
</gene>
<accession>A0A1T3NIG4</accession>
<name>A0A1T3NIG4_9ACTN</name>
<evidence type="ECO:0000313" key="2">
    <source>
        <dbReference type="Proteomes" id="UP000190037"/>
    </source>
</evidence>
<protein>
    <submittedName>
        <fullName evidence="1">Uncharacterized protein</fullName>
    </submittedName>
</protein>
<dbReference type="STRING" id="159449.B4N89_46285"/>
<proteinExistence type="predicted"/>
<organism evidence="1 2">
    <name type="scientific">Embleya scabrispora</name>
    <dbReference type="NCBI Taxonomy" id="159449"/>
    <lineage>
        <taxon>Bacteria</taxon>
        <taxon>Bacillati</taxon>
        <taxon>Actinomycetota</taxon>
        <taxon>Actinomycetes</taxon>
        <taxon>Kitasatosporales</taxon>
        <taxon>Streptomycetaceae</taxon>
        <taxon>Embleya</taxon>
    </lineage>
</organism>
<dbReference type="AlphaFoldDB" id="A0A1T3NIG4"/>
<evidence type="ECO:0000313" key="1">
    <source>
        <dbReference type="EMBL" id="OPC76460.1"/>
    </source>
</evidence>
<dbReference type="EMBL" id="MWQN01000006">
    <property type="protein sequence ID" value="OPC76460.1"/>
    <property type="molecule type" value="Genomic_DNA"/>
</dbReference>
<sequence>MTAASSTTTIRRLWVHAIHSGQSSRSRTRHLADFENVPLLRSDIGPHDAVDGAVLANVRVLGEGVDVICRSVAGVVCSVWMRGYVGGLVSVVGGLGFVSW</sequence>
<reference evidence="1 2" key="1">
    <citation type="submission" date="2017-03" db="EMBL/GenBank/DDBJ databases">
        <title>Draft genome sequence of Streptomyces scabrisporus NF3, endophyte isolated from Amphipterygium adstringens.</title>
        <authorList>
            <person name="Vazquez M."/>
            <person name="Ceapa C.D."/>
            <person name="Rodriguez Luna D."/>
            <person name="Sanchez Esquivel S."/>
        </authorList>
    </citation>
    <scope>NUCLEOTIDE SEQUENCE [LARGE SCALE GENOMIC DNA]</scope>
    <source>
        <strain evidence="1 2">NF3</strain>
    </source>
</reference>
<comment type="caution">
    <text evidence="1">The sequence shown here is derived from an EMBL/GenBank/DDBJ whole genome shotgun (WGS) entry which is preliminary data.</text>
</comment>
<dbReference type="Proteomes" id="UP000190037">
    <property type="component" value="Unassembled WGS sequence"/>
</dbReference>